<feature type="region of interest" description="Disordered" evidence="3">
    <location>
        <begin position="1010"/>
        <end position="1069"/>
    </location>
</feature>
<feature type="repeat" description="RCC1" evidence="2">
    <location>
        <begin position="281"/>
        <end position="336"/>
    </location>
</feature>
<dbReference type="PROSITE" id="PS50012">
    <property type="entry name" value="RCC1_3"/>
    <property type="match status" value="3"/>
</dbReference>
<gene>
    <name evidence="5" type="ORF">BJ322DRAFT_1060536</name>
</gene>
<keyword evidence="1" id="KW-0677">Repeat</keyword>
<accession>A0A9P6L618</accession>
<keyword evidence="6" id="KW-1185">Reference proteome</keyword>
<feature type="compositionally biased region" description="Polar residues" evidence="3">
    <location>
        <begin position="1123"/>
        <end position="1132"/>
    </location>
</feature>
<evidence type="ECO:0000256" key="1">
    <source>
        <dbReference type="ARBA" id="ARBA00022737"/>
    </source>
</evidence>
<feature type="compositionally biased region" description="Basic and acidic residues" evidence="3">
    <location>
        <begin position="1276"/>
        <end position="1289"/>
    </location>
</feature>
<dbReference type="EMBL" id="WIUZ02000007">
    <property type="protein sequence ID" value="KAF9784961.1"/>
    <property type="molecule type" value="Genomic_DNA"/>
</dbReference>
<evidence type="ECO:0000313" key="6">
    <source>
        <dbReference type="Proteomes" id="UP000736335"/>
    </source>
</evidence>
<dbReference type="CDD" id="cd18186">
    <property type="entry name" value="BTB_POZ_ZBTB_KLHL-like"/>
    <property type="match status" value="2"/>
</dbReference>
<feature type="repeat" description="RCC1" evidence="2">
    <location>
        <begin position="168"/>
        <end position="229"/>
    </location>
</feature>
<feature type="compositionally biased region" description="Gly residues" evidence="3">
    <location>
        <begin position="1326"/>
        <end position="1340"/>
    </location>
</feature>
<feature type="domain" description="BTB" evidence="4">
    <location>
        <begin position="633"/>
        <end position="717"/>
    </location>
</feature>
<reference evidence="5" key="2">
    <citation type="submission" date="2020-11" db="EMBL/GenBank/DDBJ databases">
        <authorList>
            <consortium name="DOE Joint Genome Institute"/>
            <person name="Kuo A."/>
            <person name="Miyauchi S."/>
            <person name="Kiss E."/>
            <person name="Drula E."/>
            <person name="Kohler A."/>
            <person name="Sanchez-Garcia M."/>
            <person name="Andreopoulos B."/>
            <person name="Barry K.W."/>
            <person name="Bonito G."/>
            <person name="Buee M."/>
            <person name="Carver A."/>
            <person name="Chen C."/>
            <person name="Cichocki N."/>
            <person name="Clum A."/>
            <person name="Culley D."/>
            <person name="Crous P.W."/>
            <person name="Fauchery L."/>
            <person name="Girlanda M."/>
            <person name="Hayes R."/>
            <person name="Keri Z."/>
            <person name="Labutti K."/>
            <person name="Lipzen A."/>
            <person name="Lombard V."/>
            <person name="Magnuson J."/>
            <person name="Maillard F."/>
            <person name="Morin E."/>
            <person name="Murat C."/>
            <person name="Nolan M."/>
            <person name="Ohm R."/>
            <person name="Pangilinan J."/>
            <person name="Pereira M."/>
            <person name="Perotto S."/>
            <person name="Peter M."/>
            <person name="Riley R."/>
            <person name="Sitrit Y."/>
            <person name="Stielow B."/>
            <person name="Szollosi G."/>
            <person name="Zifcakova L."/>
            <person name="Stursova M."/>
            <person name="Spatafora J.W."/>
            <person name="Tedersoo L."/>
            <person name="Vaario L.-M."/>
            <person name="Yamada A."/>
            <person name="Yan M."/>
            <person name="Wang P."/>
            <person name="Xu J."/>
            <person name="Bruns T."/>
            <person name="Baldrian P."/>
            <person name="Vilgalys R."/>
            <person name="Henrissat B."/>
            <person name="Grigoriev I.V."/>
            <person name="Hibbett D."/>
            <person name="Nagy L.G."/>
            <person name="Martin F.M."/>
        </authorList>
    </citation>
    <scope>NUCLEOTIDE SEQUENCE</scope>
    <source>
        <strain evidence="5">UH-Tt-Lm1</strain>
    </source>
</reference>
<feature type="compositionally biased region" description="Basic and acidic residues" evidence="3">
    <location>
        <begin position="1015"/>
        <end position="1025"/>
    </location>
</feature>
<evidence type="ECO:0000256" key="2">
    <source>
        <dbReference type="PROSITE-ProRule" id="PRU00235"/>
    </source>
</evidence>
<proteinExistence type="predicted"/>
<evidence type="ECO:0000259" key="4">
    <source>
        <dbReference type="PROSITE" id="PS50097"/>
    </source>
</evidence>
<feature type="compositionally biased region" description="Basic residues" evidence="3">
    <location>
        <begin position="1341"/>
        <end position="1351"/>
    </location>
</feature>
<dbReference type="SUPFAM" id="SSF50985">
    <property type="entry name" value="RCC1/BLIP-II"/>
    <property type="match status" value="1"/>
</dbReference>
<dbReference type="SMART" id="SM00248">
    <property type="entry name" value="ANK"/>
    <property type="match status" value="2"/>
</dbReference>
<evidence type="ECO:0000313" key="5">
    <source>
        <dbReference type="EMBL" id="KAF9784961.1"/>
    </source>
</evidence>
<dbReference type="InterPro" id="IPR036770">
    <property type="entry name" value="Ankyrin_rpt-contain_sf"/>
</dbReference>
<dbReference type="PANTHER" id="PTHR22872">
    <property type="entry name" value="BTK-BINDING PROTEIN-RELATED"/>
    <property type="match status" value="1"/>
</dbReference>
<dbReference type="InterPro" id="IPR009091">
    <property type="entry name" value="RCC1/BLIP-II"/>
</dbReference>
<feature type="domain" description="BTB" evidence="4">
    <location>
        <begin position="798"/>
        <end position="866"/>
    </location>
</feature>
<comment type="caution">
    <text evidence="5">The sequence shown here is derived from an EMBL/GenBank/DDBJ whole genome shotgun (WGS) entry which is preliminary data.</text>
</comment>
<organism evidence="5 6">
    <name type="scientific">Thelephora terrestris</name>
    <dbReference type="NCBI Taxonomy" id="56493"/>
    <lineage>
        <taxon>Eukaryota</taxon>
        <taxon>Fungi</taxon>
        <taxon>Dikarya</taxon>
        <taxon>Basidiomycota</taxon>
        <taxon>Agaricomycotina</taxon>
        <taxon>Agaricomycetes</taxon>
        <taxon>Thelephorales</taxon>
        <taxon>Thelephoraceae</taxon>
        <taxon>Thelephora</taxon>
    </lineage>
</organism>
<sequence length="1359" mass="150143">MNTLHALFAQRDQQAFQRQLERARNVTSGSGQGGGRSWAKSSPIQPRFNSYDFDVNARDWLGRTVLHLACSSYEASAPEYVRLLLAHPGINVNLQDLESLWTPLHRALYNGNIIIAVLLLERGDTDVTIRDTEGNNALDLYNSTVNYTKPSIADARPHVDDKTPIPPTELYTWGANRNATLGLGDGNDRAHPERVQLYPAHKAKASSQQPPSISQVGMSKLHTAIVTNDPTNNVRVCGFGLGGRLGQTQHTQYDFISMETTQKIIKVALGQDHTLALTESGEVMSWGLNRFSQLGYAVESADLIQPTARKIAGLLRGKTIVGIAACKSASVCWSAYELFAWGTNNGQFGWTKEHNPVLTNPKVVTKADESVVDVALSDSAMVYLGASGTVSCLWDGRSFRVPFQIPNIIFPHASNQHTQSARFATITKLSTCDDVFGALSAHGELFIFSLPEPRVASGGEKVAIKPQLVWALRRAFTAVKDFSMAADGTIILCTDSGHVFLRTRNPKAAQSGAKAFKFRRIPYIQRVTAVYGNNMGAFAALRLDFIPDPIPLTGNLMNEDLADLLPFWVHRPTWSTPSTFEDYMLAGVDQEEEENLLGTDIPCMRRLCDFLFPVSLEGPESKTPEGIYKAPGADVAIRAQGGPEVPAHRCVLMARSSFLASLLSGRTRPFRDAPSNIVIKILSGRSKKHPRMTPLSITGCHAISVLILLYYLYSDEVLAIWDPRVPRDVVDRLRVYGKINPHEVRSELKVLARILELPLFETSLRVITKLAPERSTVKDFSCAFAAVQDPERQEVCKPDVVLELADRTVNCHSAILRARSEFFAAFFDCEDWTRNRWTPQGTIVVNLKHMKWRPMEFVLRFLCVGEGVEMFDSLDCINSPEDLVNLMLEIIVVSNELLVDRLNLICSSIILAHIDLNNVCTLYAEAVYYHLDELVTRLEAYIVVNMEALMAYRMLGVLPYDLLKRISSAVRTEQSNKALVTRSSFFVDRAMEKYGDWLRLQDIPQPIARTQPIKNRSEVSQRRSIPDSPAPMPISRSVSEDIFPMDGVSSSPPVPPDSPAVKKTPSKQTLGWKQMGPVVKHDMKSIIAETEMNASSRTPPKDCFSMAKWTPRTPPRPELMPSTLASPVSSSPGKRGELRMTLANMQGPPTTARPDTTSSGLSITRPPGVSPALEGVKLQTQSSPKTLVPKSPAHTLPPSARTQSRSSQVSQPITPVKLNASSTGIRRTSSGDKPWATMSSNPVVGGQPSRGRVTSFAAIQSLQEEEKLPKGKQRQSLKEIQEEEQARTAEEDFLKWWAAEEERLRKEEEEALRVAILMTKGEERGGGGSKRQNGRGGGGKKSSRGKPRSEHRHAALPTG</sequence>
<evidence type="ECO:0000256" key="3">
    <source>
        <dbReference type="SAM" id="MobiDB-lite"/>
    </source>
</evidence>
<dbReference type="Pfam" id="PF13540">
    <property type="entry name" value="RCC1_2"/>
    <property type="match status" value="1"/>
</dbReference>
<dbReference type="InterPro" id="IPR000408">
    <property type="entry name" value="Reg_chr_condens"/>
</dbReference>
<dbReference type="InterPro" id="IPR002110">
    <property type="entry name" value="Ankyrin_rpt"/>
</dbReference>
<dbReference type="InterPro" id="IPR011333">
    <property type="entry name" value="SKP1/BTB/POZ_sf"/>
</dbReference>
<dbReference type="OrthoDB" id="1893551at2759"/>
<reference evidence="5" key="1">
    <citation type="journal article" date="2020" name="Nat. Commun.">
        <title>Large-scale genome sequencing of mycorrhizal fungi provides insights into the early evolution of symbiotic traits.</title>
        <authorList>
            <person name="Miyauchi S."/>
            <person name="Kiss E."/>
            <person name="Kuo A."/>
            <person name="Drula E."/>
            <person name="Kohler A."/>
            <person name="Sanchez-Garcia M."/>
            <person name="Morin E."/>
            <person name="Andreopoulos B."/>
            <person name="Barry K.W."/>
            <person name="Bonito G."/>
            <person name="Buee M."/>
            <person name="Carver A."/>
            <person name="Chen C."/>
            <person name="Cichocki N."/>
            <person name="Clum A."/>
            <person name="Culley D."/>
            <person name="Crous P.W."/>
            <person name="Fauchery L."/>
            <person name="Girlanda M."/>
            <person name="Hayes R.D."/>
            <person name="Keri Z."/>
            <person name="LaButti K."/>
            <person name="Lipzen A."/>
            <person name="Lombard V."/>
            <person name="Magnuson J."/>
            <person name="Maillard F."/>
            <person name="Murat C."/>
            <person name="Nolan M."/>
            <person name="Ohm R.A."/>
            <person name="Pangilinan J."/>
            <person name="Pereira M.F."/>
            <person name="Perotto S."/>
            <person name="Peter M."/>
            <person name="Pfister S."/>
            <person name="Riley R."/>
            <person name="Sitrit Y."/>
            <person name="Stielow J.B."/>
            <person name="Szollosi G."/>
            <person name="Zifcakova L."/>
            <person name="Stursova M."/>
            <person name="Spatafora J.W."/>
            <person name="Tedersoo L."/>
            <person name="Vaario L.M."/>
            <person name="Yamada A."/>
            <person name="Yan M."/>
            <person name="Wang P."/>
            <person name="Xu J."/>
            <person name="Bruns T."/>
            <person name="Baldrian P."/>
            <person name="Vilgalys R."/>
            <person name="Dunand C."/>
            <person name="Henrissat B."/>
            <person name="Grigoriev I.V."/>
            <person name="Hibbett D."/>
            <person name="Nagy L.G."/>
            <person name="Martin F.M."/>
        </authorList>
    </citation>
    <scope>NUCLEOTIDE SEQUENCE</scope>
    <source>
        <strain evidence="5">UH-Tt-Lm1</strain>
    </source>
</reference>
<feature type="compositionally biased region" description="Polar residues" evidence="3">
    <location>
        <begin position="1200"/>
        <end position="1228"/>
    </location>
</feature>
<dbReference type="InterPro" id="IPR000210">
    <property type="entry name" value="BTB/POZ_dom"/>
</dbReference>
<dbReference type="Gene3D" id="2.130.10.30">
    <property type="entry name" value="Regulator of chromosome condensation 1/beta-lactamase-inhibitor protein II"/>
    <property type="match status" value="1"/>
</dbReference>
<dbReference type="InterPro" id="IPR051625">
    <property type="entry name" value="Signaling_Regulatory_Domain"/>
</dbReference>
<dbReference type="Gene3D" id="3.30.710.10">
    <property type="entry name" value="Potassium Channel Kv1.1, Chain A"/>
    <property type="match status" value="2"/>
</dbReference>
<protein>
    <recommendedName>
        <fullName evidence="4">BTB domain-containing protein</fullName>
    </recommendedName>
</protein>
<feature type="region of interest" description="Disordered" evidence="3">
    <location>
        <begin position="1262"/>
        <end position="1289"/>
    </location>
</feature>
<dbReference type="PANTHER" id="PTHR22872:SF2">
    <property type="entry name" value="INHIBITOR OF BRUTON TYROSINE KINASE"/>
    <property type="match status" value="1"/>
</dbReference>
<dbReference type="Gene3D" id="1.25.40.20">
    <property type="entry name" value="Ankyrin repeat-containing domain"/>
    <property type="match status" value="1"/>
</dbReference>
<feature type="region of interest" description="Disordered" evidence="3">
    <location>
        <begin position="1090"/>
        <end position="1250"/>
    </location>
</feature>
<feature type="repeat" description="RCC1" evidence="2">
    <location>
        <begin position="232"/>
        <end position="280"/>
    </location>
</feature>
<dbReference type="SMART" id="SM00225">
    <property type="entry name" value="BTB"/>
    <property type="match status" value="2"/>
</dbReference>
<feature type="compositionally biased region" description="Polar residues" evidence="3">
    <location>
        <begin position="1143"/>
        <end position="1162"/>
    </location>
</feature>
<name>A0A9P6L618_9AGAM</name>
<feature type="region of interest" description="Disordered" evidence="3">
    <location>
        <begin position="1317"/>
        <end position="1359"/>
    </location>
</feature>
<dbReference type="Proteomes" id="UP000736335">
    <property type="component" value="Unassembled WGS sequence"/>
</dbReference>
<dbReference type="Pfam" id="PF12796">
    <property type="entry name" value="Ank_2"/>
    <property type="match status" value="1"/>
</dbReference>
<dbReference type="PROSITE" id="PS50097">
    <property type="entry name" value="BTB"/>
    <property type="match status" value="2"/>
</dbReference>
<dbReference type="SUPFAM" id="SSF48403">
    <property type="entry name" value="Ankyrin repeat"/>
    <property type="match status" value="1"/>
</dbReference>
<dbReference type="SUPFAM" id="SSF54695">
    <property type="entry name" value="POZ domain"/>
    <property type="match status" value="2"/>
</dbReference>